<name>U1HST7_ENDPU</name>
<sequence>MATADWVDYHSPFNARGDGYQDPSSSSAGAGASMGTYPWLDIAVGSDTGGSIRGPSQTQGLFGNRPTHDAVELTGVMPLSPVLDTAGFLTRDPELWATAQEVLYGPLPAYDAYPSRILTYNFPTNASSAASGLALDFLAKLQSFLSANVSSVNLTSQWASSGPANSTSSLTSLLNVTYAIIVSKQQTRLVRDPFYVDYAAVHDGRRPFIDPSPLVRWTYADSQPDSALDEALHNKTLFMDWFNSNVLVPDPVTCSNAFMIYLAGTGMSNARNQISQVHFRSQRHPRLPPTVPFGFNSGRISVFAEVPDSVFPIGQASYFSNITQHEEYLPVAIDILAAKGCDAIIARLANDLVAAGILNVTQAGQTIYGGDVLYKREVDEQ</sequence>
<evidence type="ECO:0000313" key="2">
    <source>
        <dbReference type="EMBL" id="ERF72284.1"/>
    </source>
</evidence>
<dbReference type="OMA" id="DHQLAFT"/>
<evidence type="ECO:0000259" key="1">
    <source>
        <dbReference type="Pfam" id="PF01425"/>
    </source>
</evidence>
<dbReference type="PANTHER" id="PTHR46310">
    <property type="entry name" value="AMIDASE 1"/>
    <property type="match status" value="1"/>
</dbReference>
<dbReference type="PANTHER" id="PTHR46310:SF7">
    <property type="entry name" value="AMIDASE 1"/>
    <property type="match status" value="1"/>
</dbReference>
<evidence type="ECO:0000313" key="3">
    <source>
        <dbReference type="Proteomes" id="UP000019373"/>
    </source>
</evidence>
<keyword evidence="3" id="KW-1185">Reference proteome</keyword>
<dbReference type="eggNOG" id="KOG1211">
    <property type="taxonomic scope" value="Eukaryota"/>
</dbReference>
<dbReference type="AlphaFoldDB" id="U1HST7"/>
<dbReference type="HOGENOM" id="CLU_020129_0_0_1"/>
<dbReference type="Pfam" id="PF01425">
    <property type="entry name" value="Amidase"/>
    <property type="match status" value="1"/>
</dbReference>
<dbReference type="InterPro" id="IPR023631">
    <property type="entry name" value="Amidase_dom"/>
</dbReference>
<dbReference type="OrthoDB" id="443318at2759"/>
<dbReference type="InterPro" id="IPR036928">
    <property type="entry name" value="AS_sf"/>
</dbReference>
<proteinExistence type="predicted"/>
<organism evidence="2 3">
    <name type="scientific">Endocarpon pusillum (strain Z07020 / HMAS-L-300199)</name>
    <name type="common">Lichen-forming fungus</name>
    <dbReference type="NCBI Taxonomy" id="1263415"/>
    <lineage>
        <taxon>Eukaryota</taxon>
        <taxon>Fungi</taxon>
        <taxon>Dikarya</taxon>
        <taxon>Ascomycota</taxon>
        <taxon>Pezizomycotina</taxon>
        <taxon>Eurotiomycetes</taxon>
        <taxon>Chaetothyriomycetidae</taxon>
        <taxon>Verrucariales</taxon>
        <taxon>Verrucariaceae</taxon>
        <taxon>Endocarpon</taxon>
    </lineage>
</organism>
<dbReference type="RefSeq" id="XP_007802129.1">
    <property type="nucleotide sequence ID" value="XM_007803938.1"/>
</dbReference>
<protein>
    <recommendedName>
        <fullName evidence="1">Amidase domain-containing protein</fullName>
    </recommendedName>
</protein>
<dbReference type="GeneID" id="19237225"/>
<dbReference type="EMBL" id="KE721111">
    <property type="protein sequence ID" value="ERF72284.1"/>
    <property type="molecule type" value="Genomic_DNA"/>
</dbReference>
<dbReference type="Gene3D" id="3.90.1300.10">
    <property type="entry name" value="Amidase signature (AS) domain"/>
    <property type="match status" value="1"/>
</dbReference>
<feature type="domain" description="Amidase" evidence="1">
    <location>
        <begin position="23"/>
        <end position="109"/>
    </location>
</feature>
<dbReference type="Proteomes" id="UP000019373">
    <property type="component" value="Unassembled WGS sequence"/>
</dbReference>
<dbReference type="SUPFAM" id="SSF75304">
    <property type="entry name" value="Amidase signature (AS) enzymes"/>
    <property type="match status" value="1"/>
</dbReference>
<gene>
    <name evidence="2" type="ORF">EPUS_02171</name>
</gene>
<accession>U1HST7</accession>
<reference evidence="3" key="1">
    <citation type="journal article" date="2014" name="BMC Genomics">
        <title>Genome characteristics reveal the impact of lichenization on lichen-forming fungus Endocarpon pusillum Hedwig (Verrucariales, Ascomycota).</title>
        <authorList>
            <person name="Wang Y.-Y."/>
            <person name="Liu B."/>
            <person name="Zhang X.-Y."/>
            <person name="Zhou Q.-M."/>
            <person name="Zhang T."/>
            <person name="Li H."/>
            <person name="Yu Y.-F."/>
            <person name="Zhang X.-L."/>
            <person name="Hao X.-Y."/>
            <person name="Wang M."/>
            <person name="Wang L."/>
            <person name="Wei J.-C."/>
        </authorList>
    </citation>
    <scope>NUCLEOTIDE SEQUENCE [LARGE SCALE GENOMIC DNA]</scope>
    <source>
        <strain evidence="3">Z07020 / HMAS-L-300199</strain>
    </source>
</reference>